<feature type="transmembrane region" description="Helical" evidence="1">
    <location>
        <begin position="69"/>
        <end position="86"/>
    </location>
</feature>
<dbReference type="PANTHER" id="PTHR14859:SF15">
    <property type="entry name" value="ENDONUCLEASE_EXONUCLEASE_PHOSPHATASE DOMAIN-CONTAINING PROTEIN"/>
    <property type="match status" value="1"/>
</dbReference>
<dbReference type="Proteomes" id="UP001139521">
    <property type="component" value="Unassembled WGS sequence"/>
</dbReference>
<dbReference type="GO" id="GO:0016020">
    <property type="term" value="C:membrane"/>
    <property type="evidence" value="ECO:0007669"/>
    <property type="project" value="GOC"/>
</dbReference>
<dbReference type="CDD" id="cd09084">
    <property type="entry name" value="EEP-2"/>
    <property type="match status" value="1"/>
</dbReference>
<dbReference type="InterPro" id="IPR051916">
    <property type="entry name" value="GPI-anchor_lipid_remodeler"/>
</dbReference>
<dbReference type="GO" id="GO:0006506">
    <property type="term" value="P:GPI anchor biosynthetic process"/>
    <property type="evidence" value="ECO:0007669"/>
    <property type="project" value="TreeGrafter"/>
</dbReference>
<dbReference type="Pfam" id="PF03372">
    <property type="entry name" value="Exo_endo_phos"/>
    <property type="match status" value="1"/>
</dbReference>
<keyword evidence="1" id="KW-1133">Transmembrane helix</keyword>
<keyword evidence="3" id="KW-0378">Hydrolase</keyword>
<dbReference type="SUPFAM" id="SSF56219">
    <property type="entry name" value="DNase I-like"/>
    <property type="match status" value="1"/>
</dbReference>
<feature type="transmembrane region" description="Helical" evidence="1">
    <location>
        <begin position="12"/>
        <end position="32"/>
    </location>
</feature>
<evidence type="ECO:0000256" key="1">
    <source>
        <dbReference type="SAM" id="Phobius"/>
    </source>
</evidence>
<keyword evidence="3" id="KW-0540">Nuclease</keyword>
<feature type="transmembrane region" description="Helical" evidence="1">
    <location>
        <begin position="38"/>
        <end position="62"/>
    </location>
</feature>
<organism evidence="3 4">
    <name type="scientific">Zunongwangia pacifica</name>
    <dbReference type="NCBI Taxonomy" id="2911062"/>
    <lineage>
        <taxon>Bacteria</taxon>
        <taxon>Pseudomonadati</taxon>
        <taxon>Bacteroidota</taxon>
        <taxon>Flavobacteriia</taxon>
        <taxon>Flavobacteriales</taxon>
        <taxon>Flavobacteriaceae</taxon>
        <taxon>Zunongwangia</taxon>
    </lineage>
</organism>
<proteinExistence type="predicted"/>
<dbReference type="EMBL" id="JAKHSK010000006">
    <property type="protein sequence ID" value="MCL6217757.1"/>
    <property type="molecule type" value="Genomic_DNA"/>
</dbReference>
<keyword evidence="1" id="KW-0812">Transmembrane</keyword>
<name>A0A9X2CP84_9FLAO</name>
<keyword evidence="1" id="KW-0472">Membrane</keyword>
<dbReference type="AlphaFoldDB" id="A0A9X2CP84"/>
<reference evidence="3" key="1">
    <citation type="submission" date="2022-01" db="EMBL/GenBank/DDBJ databases">
        <title>Genome sequencing of Zunongwangia sp. M21534 genome.</title>
        <authorList>
            <person name="Chen Y."/>
            <person name="Dong C."/>
            <person name="Shao Z."/>
        </authorList>
    </citation>
    <scope>NUCLEOTIDE SEQUENCE</scope>
    <source>
        <strain evidence="3">MCCC M21534</strain>
    </source>
</reference>
<keyword evidence="4" id="KW-1185">Reference proteome</keyword>
<dbReference type="GO" id="GO:0004519">
    <property type="term" value="F:endonuclease activity"/>
    <property type="evidence" value="ECO:0007669"/>
    <property type="project" value="UniProtKB-KW"/>
</dbReference>
<feature type="domain" description="Endonuclease/exonuclease/phosphatase" evidence="2">
    <location>
        <begin position="102"/>
        <end position="338"/>
    </location>
</feature>
<dbReference type="RefSeq" id="WP_249600737.1">
    <property type="nucleotide sequence ID" value="NZ_JAKHSK010000006.1"/>
</dbReference>
<gene>
    <name evidence="3" type="ORF">L1967_05555</name>
</gene>
<dbReference type="Gene3D" id="3.60.10.10">
    <property type="entry name" value="Endonuclease/exonuclease/phosphatase"/>
    <property type="match status" value="1"/>
</dbReference>
<sequence>MKKLSWFDKLIFFFNSVLAIGLIVAYFLPYIPPKSYPLISVLTLGVPILIIANLVFFLYWLLRMKRQMVLSLLIIIVGFGFASKFYRWPFTSEEPAGEYSIMNYNVRMFNKSNWTEEEDIPEKINDVIDEADPDILTIEEYYKNEYLEKKYPYKFIKYRSDKSSFGQAIFSKFPLLAKRSLDFSLDNFTGENNNAIFTDVIIKKDTIRLYNIHFQSLKVTEDIQEVDNFKNKQESKKVVKNISSGFVRQQNQSEKVQRSINASEYPVIVSGDFNNTAFSYTYNQVTNDRLQDAFVKKGSGFSSTYNLNYFPLRIDFHLLDTVFEINSYERIKVPYSDHYPILTTFSIKN</sequence>
<protein>
    <submittedName>
        <fullName evidence="3">Endonuclease/exonuclease/phosphatase family protein</fullName>
    </submittedName>
</protein>
<comment type="caution">
    <text evidence="3">The sequence shown here is derived from an EMBL/GenBank/DDBJ whole genome shotgun (WGS) entry which is preliminary data.</text>
</comment>
<evidence type="ECO:0000313" key="3">
    <source>
        <dbReference type="EMBL" id="MCL6217757.1"/>
    </source>
</evidence>
<dbReference type="InterPro" id="IPR036691">
    <property type="entry name" value="Endo/exonu/phosph_ase_sf"/>
</dbReference>
<dbReference type="PANTHER" id="PTHR14859">
    <property type="entry name" value="CALCOFLUOR WHITE HYPERSENSITIVE PROTEIN PRECURSOR"/>
    <property type="match status" value="1"/>
</dbReference>
<keyword evidence="3" id="KW-0255">Endonuclease</keyword>
<evidence type="ECO:0000259" key="2">
    <source>
        <dbReference type="Pfam" id="PF03372"/>
    </source>
</evidence>
<evidence type="ECO:0000313" key="4">
    <source>
        <dbReference type="Proteomes" id="UP001139521"/>
    </source>
</evidence>
<accession>A0A9X2CP84</accession>
<dbReference type="InterPro" id="IPR005135">
    <property type="entry name" value="Endo/exonuclease/phosphatase"/>
</dbReference>